<sequence length="330" mass="35748">MSAPFAESAGVEARLIDEAADWLVRLAEADASEADRQACLQWSQRSAAHARAWQRAQRLLHKLGAVPVELAMPALDRPQRNSRGRALATLGKLALGLAALPMGWQLWRVREQAGWFADYRTQVGQSQRVALADGGQLLLNTDSAIDVRPASDHCALQLHCGEVLVEAGRQPLRLQTRHGRIDARGGRFVLRVLEAHARLDVLDGAVRVTPAALGQTQTVHAGQRVHFSAAQLAGPHASDAVAATAWTHGMLLADKMTLAELASELERYRRGLIHCDAALAGLRVSGAFPVGSEAATERTFAMLSSIYPLEVRVAMQGLWVSWRPRGGVQT</sequence>
<keyword evidence="4" id="KW-1185">Reference proteome</keyword>
<gene>
    <name evidence="3" type="ORF">ABDB84_04510</name>
</gene>
<dbReference type="Gene3D" id="2.60.120.1440">
    <property type="match status" value="1"/>
</dbReference>
<dbReference type="EMBL" id="JBDIVE010000002">
    <property type="protein sequence ID" value="MEN3067730.1"/>
    <property type="molecule type" value="Genomic_DNA"/>
</dbReference>
<dbReference type="PANTHER" id="PTHR30273:SF2">
    <property type="entry name" value="PROTEIN FECR"/>
    <property type="match status" value="1"/>
</dbReference>
<dbReference type="InterPro" id="IPR032623">
    <property type="entry name" value="FecR_N"/>
</dbReference>
<dbReference type="Proteomes" id="UP001410394">
    <property type="component" value="Unassembled WGS sequence"/>
</dbReference>
<dbReference type="PANTHER" id="PTHR30273">
    <property type="entry name" value="PERIPLASMIC SIGNAL SENSOR AND SIGMA FACTOR ACTIVATOR FECR-RELATED"/>
    <property type="match status" value="1"/>
</dbReference>
<feature type="domain" description="FecR protein" evidence="1">
    <location>
        <begin position="118"/>
        <end position="207"/>
    </location>
</feature>
<protein>
    <submittedName>
        <fullName evidence="3">FecR domain-containing protein</fullName>
    </submittedName>
</protein>
<reference evidence="3 4" key="1">
    <citation type="journal article" date="2018" name="Int. J. Syst. Evol. Microbiol.">
        <title>Uliginosibacterium sediminicola sp. nov., isolated from freshwater sediment.</title>
        <authorList>
            <person name="Hwang W.M."/>
            <person name="Kim S.M."/>
            <person name="Kang K."/>
            <person name="Ahn T.Y."/>
        </authorList>
    </citation>
    <scope>NUCLEOTIDE SEQUENCE [LARGE SCALE GENOMIC DNA]</scope>
    <source>
        <strain evidence="3 4">M1-21</strain>
    </source>
</reference>
<dbReference type="InterPro" id="IPR006860">
    <property type="entry name" value="FecR"/>
</dbReference>
<feature type="domain" description="FecR N-terminal" evidence="2">
    <location>
        <begin position="17"/>
        <end position="59"/>
    </location>
</feature>
<evidence type="ECO:0000313" key="3">
    <source>
        <dbReference type="EMBL" id="MEN3067730.1"/>
    </source>
</evidence>
<evidence type="ECO:0000313" key="4">
    <source>
        <dbReference type="Proteomes" id="UP001410394"/>
    </source>
</evidence>
<dbReference type="PIRSF" id="PIRSF018266">
    <property type="entry name" value="FecR"/>
    <property type="match status" value="1"/>
</dbReference>
<evidence type="ECO:0000259" key="1">
    <source>
        <dbReference type="Pfam" id="PF04773"/>
    </source>
</evidence>
<proteinExistence type="predicted"/>
<dbReference type="InterPro" id="IPR012373">
    <property type="entry name" value="Ferrdict_sens_TM"/>
</dbReference>
<dbReference type="Pfam" id="PF16220">
    <property type="entry name" value="DUF4880"/>
    <property type="match status" value="1"/>
</dbReference>
<dbReference type="Pfam" id="PF04773">
    <property type="entry name" value="FecR"/>
    <property type="match status" value="1"/>
</dbReference>
<comment type="caution">
    <text evidence="3">The sequence shown here is derived from an EMBL/GenBank/DDBJ whole genome shotgun (WGS) entry which is preliminary data.</text>
</comment>
<evidence type="ECO:0000259" key="2">
    <source>
        <dbReference type="Pfam" id="PF16220"/>
    </source>
</evidence>
<organism evidence="3 4">
    <name type="scientific">Uliginosibacterium sediminicola</name>
    <dbReference type="NCBI Taxonomy" id="2024550"/>
    <lineage>
        <taxon>Bacteria</taxon>
        <taxon>Pseudomonadati</taxon>
        <taxon>Pseudomonadota</taxon>
        <taxon>Betaproteobacteria</taxon>
        <taxon>Rhodocyclales</taxon>
        <taxon>Zoogloeaceae</taxon>
        <taxon>Uliginosibacterium</taxon>
    </lineage>
</organism>
<dbReference type="RefSeq" id="WP_345918497.1">
    <property type="nucleotide sequence ID" value="NZ_JBDIVE010000002.1"/>
</dbReference>
<name>A0ABU9YVI1_9RHOO</name>
<accession>A0ABU9YVI1</accession>